<accession>A0AAN9DTV0</accession>
<gene>
    <name evidence="1" type="ORF">RIF29_45467</name>
</gene>
<organism evidence="1 2">
    <name type="scientific">Crotalaria pallida</name>
    <name type="common">Smooth rattlebox</name>
    <name type="synonym">Crotalaria striata</name>
    <dbReference type="NCBI Taxonomy" id="3830"/>
    <lineage>
        <taxon>Eukaryota</taxon>
        <taxon>Viridiplantae</taxon>
        <taxon>Streptophyta</taxon>
        <taxon>Embryophyta</taxon>
        <taxon>Tracheophyta</taxon>
        <taxon>Spermatophyta</taxon>
        <taxon>Magnoliopsida</taxon>
        <taxon>eudicotyledons</taxon>
        <taxon>Gunneridae</taxon>
        <taxon>Pentapetalae</taxon>
        <taxon>rosids</taxon>
        <taxon>fabids</taxon>
        <taxon>Fabales</taxon>
        <taxon>Fabaceae</taxon>
        <taxon>Papilionoideae</taxon>
        <taxon>50 kb inversion clade</taxon>
        <taxon>genistoids sensu lato</taxon>
        <taxon>core genistoids</taxon>
        <taxon>Crotalarieae</taxon>
        <taxon>Crotalaria</taxon>
    </lineage>
</organism>
<dbReference type="PANTHER" id="PTHR33710:SF77">
    <property type="entry name" value="DNASE I-LIKE SUPERFAMILY PROTEIN"/>
    <property type="match status" value="1"/>
</dbReference>
<sequence>MIDCCFLDLGFKGTPFTWCNVRPGEANVRIRLDRALATAEWRLLFPQAQRRFSMILGQITALLSETRLKLLSEFSFISNLRVDGDSMINVLILSAIMDRGRGGSRFQDPEWIQTRKAVKHADGLSFLTLRELDTTEMQFHSSEEGKMTIGKKELNLRLAPETLGRNAALDPAQIKGGLFFSF</sequence>
<comment type="caution">
    <text evidence="1">The sequence shown here is derived from an EMBL/GenBank/DDBJ whole genome shotgun (WGS) entry which is preliminary data.</text>
</comment>
<protein>
    <submittedName>
        <fullName evidence="1">Uncharacterized protein</fullName>
    </submittedName>
</protein>
<dbReference type="PANTHER" id="PTHR33710">
    <property type="entry name" value="BNAC02G09200D PROTEIN"/>
    <property type="match status" value="1"/>
</dbReference>
<name>A0AAN9DTV0_CROPI</name>
<dbReference type="AlphaFoldDB" id="A0AAN9DTV0"/>
<dbReference type="EMBL" id="JAYWIO010000036">
    <property type="protein sequence ID" value="KAK7236594.1"/>
    <property type="molecule type" value="Genomic_DNA"/>
</dbReference>
<keyword evidence="2" id="KW-1185">Reference proteome</keyword>
<proteinExistence type="predicted"/>
<evidence type="ECO:0000313" key="2">
    <source>
        <dbReference type="Proteomes" id="UP001372338"/>
    </source>
</evidence>
<dbReference type="Proteomes" id="UP001372338">
    <property type="component" value="Unassembled WGS sequence"/>
</dbReference>
<reference evidence="1 2" key="1">
    <citation type="submission" date="2024-01" db="EMBL/GenBank/DDBJ databases">
        <title>The genomes of 5 underutilized Papilionoideae crops provide insights into root nodulation and disease resistanc.</title>
        <authorList>
            <person name="Yuan L."/>
        </authorList>
    </citation>
    <scope>NUCLEOTIDE SEQUENCE [LARGE SCALE GENOMIC DNA]</scope>
    <source>
        <strain evidence="1">ZHUSHIDOU_FW_LH</strain>
        <tissue evidence="1">Leaf</tissue>
    </source>
</reference>
<evidence type="ECO:0000313" key="1">
    <source>
        <dbReference type="EMBL" id="KAK7236594.1"/>
    </source>
</evidence>